<reference evidence="1" key="1">
    <citation type="submission" date="2018-11" db="EMBL/GenBank/DDBJ databases">
        <authorList>
            <consortium name="Pathogen Informatics"/>
        </authorList>
    </citation>
    <scope>NUCLEOTIDE SEQUENCE</scope>
</reference>
<comment type="caution">
    <text evidence="1">The sequence shown here is derived from an EMBL/GenBank/DDBJ whole genome shotgun (WGS) entry which is preliminary data.</text>
</comment>
<sequence length="121" mass="13372">MISIYDITTENEERTLRRASTGERHRFGIRALQDAETSSYRASACSTIPATPSLHSTKPLHGPGQCILNSSTRVAGVDIDRLGQLVGLLEFPGKPGRRKKLAWEPGYAKVCHFYLIIAYLA</sequence>
<evidence type="ECO:0000313" key="2">
    <source>
        <dbReference type="Proteomes" id="UP000784294"/>
    </source>
</evidence>
<accession>A0A3S5CR14</accession>
<name>A0A3S5CR14_9PLAT</name>
<organism evidence="1 2">
    <name type="scientific">Protopolystoma xenopodis</name>
    <dbReference type="NCBI Taxonomy" id="117903"/>
    <lineage>
        <taxon>Eukaryota</taxon>
        <taxon>Metazoa</taxon>
        <taxon>Spiralia</taxon>
        <taxon>Lophotrochozoa</taxon>
        <taxon>Platyhelminthes</taxon>
        <taxon>Monogenea</taxon>
        <taxon>Polyopisthocotylea</taxon>
        <taxon>Polystomatidea</taxon>
        <taxon>Polystomatidae</taxon>
        <taxon>Protopolystoma</taxon>
    </lineage>
</organism>
<dbReference type="AlphaFoldDB" id="A0A3S5CR14"/>
<evidence type="ECO:0000313" key="1">
    <source>
        <dbReference type="EMBL" id="VEL41091.1"/>
    </source>
</evidence>
<dbReference type="Proteomes" id="UP000784294">
    <property type="component" value="Unassembled WGS sequence"/>
</dbReference>
<keyword evidence="2" id="KW-1185">Reference proteome</keyword>
<gene>
    <name evidence="1" type="ORF">PXEA_LOCUS34531</name>
</gene>
<dbReference type="EMBL" id="CAAALY010267805">
    <property type="protein sequence ID" value="VEL41091.1"/>
    <property type="molecule type" value="Genomic_DNA"/>
</dbReference>
<protein>
    <submittedName>
        <fullName evidence="1">Uncharacterized protein</fullName>
    </submittedName>
</protein>
<proteinExistence type="predicted"/>